<evidence type="ECO:0000256" key="1">
    <source>
        <dbReference type="SAM" id="Phobius"/>
    </source>
</evidence>
<keyword evidence="1" id="KW-0472">Membrane</keyword>
<dbReference type="Proteomes" id="UP000199423">
    <property type="component" value="Unassembled WGS sequence"/>
</dbReference>
<evidence type="ECO:0000313" key="3">
    <source>
        <dbReference type="EMBL" id="SFV28508.1"/>
    </source>
</evidence>
<evidence type="ECO:0000259" key="2">
    <source>
        <dbReference type="Pfam" id="PF13386"/>
    </source>
</evidence>
<gene>
    <name evidence="3" type="ORF">SAMN04488557_1023</name>
</gene>
<feature type="transmembrane region" description="Helical" evidence="1">
    <location>
        <begin position="47"/>
        <end position="70"/>
    </location>
</feature>
<feature type="transmembrane region" description="Helical" evidence="1">
    <location>
        <begin position="200"/>
        <end position="218"/>
    </location>
</feature>
<dbReference type="STRING" id="51670.SAMN04488557_1023"/>
<dbReference type="RefSeq" id="WP_092865019.1">
    <property type="nucleotide sequence ID" value="NZ_FPCH01000001.1"/>
</dbReference>
<feature type="transmembrane region" description="Helical" evidence="1">
    <location>
        <begin position="82"/>
        <end position="103"/>
    </location>
</feature>
<dbReference type="OrthoDB" id="5574095at2"/>
<dbReference type="EMBL" id="FPCH01000001">
    <property type="protein sequence ID" value="SFV28508.1"/>
    <property type="molecule type" value="Genomic_DNA"/>
</dbReference>
<name>A0A1I7N1J7_9HYPH</name>
<organism evidence="3 4">
    <name type="scientific">Hyphomicrobium facile</name>
    <dbReference type="NCBI Taxonomy" id="51670"/>
    <lineage>
        <taxon>Bacteria</taxon>
        <taxon>Pseudomonadati</taxon>
        <taxon>Pseudomonadota</taxon>
        <taxon>Alphaproteobacteria</taxon>
        <taxon>Hyphomicrobiales</taxon>
        <taxon>Hyphomicrobiaceae</taxon>
        <taxon>Hyphomicrobium</taxon>
    </lineage>
</organism>
<dbReference type="PANTHER" id="PTHR42208">
    <property type="entry name" value="HEAVY METAL TRANSPORTER-RELATED"/>
    <property type="match status" value="1"/>
</dbReference>
<dbReference type="InterPro" id="IPR039447">
    <property type="entry name" value="UreH-like_TM_dom"/>
</dbReference>
<keyword evidence="4" id="KW-1185">Reference proteome</keyword>
<evidence type="ECO:0000313" key="4">
    <source>
        <dbReference type="Proteomes" id="UP000199423"/>
    </source>
</evidence>
<dbReference type="AlphaFoldDB" id="A0A1I7N1J7"/>
<keyword evidence="1" id="KW-1133">Transmembrane helix</keyword>
<dbReference type="PANTHER" id="PTHR42208:SF1">
    <property type="entry name" value="HEAVY METAL TRANSPORTER"/>
    <property type="match status" value="1"/>
</dbReference>
<sequence length="230" mass="23621">MFSESFFSGMTVGLASAFHCGAMCGGIACGANLLLGAKTSGDRNLNLLLMQAGRILTYTAIGVAAGTFGGDILSRTPMQSPIVLQWAAGASLLWMGLVLAGLMPRLSFIDHGMEVLASSVNSLLRPTGQSRYLAPVMLGVVWGLNACPMVYGAALLATLTRTGAQGATFMLGFGAGTVPAVIASAYGISWLNRRAGGTRLNLLAGGALMAGGVAIVYFPQHFASVLCVVK</sequence>
<feature type="transmembrane region" description="Helical" evidence="1">
    <location>
        <begin position="169"/>
        <end position="188"/>
    </location>
</feature>
<feature type="transmembrane region" description="Helical" evidence="1">
    <location>
        <begin position="132"/>
        <end position="157"/>
    </location>
</feature>
<dbReference type="Pfam" id="PF13386">
    <property type="entry name" value="DsbD_2"/>
    <property type="match status" value="1"/>
</dbReference>
<feature type="transmembrane region" description="Helical" evidence="1">
    <location>
        <begin position="12"/>
        <end position="35"/>
    </location>
</feature>
<feature type="domain" description="Urease accessory protein UreH-like transmembrane" evidence="2">
    <location>
        <begin position="10"/>
        <end position="213"/>
    </location>
</feature>
<reference evidence="4" key="1">
    <citation type="submission" date="2016-10" db="EMBL/GenBank/DDBJ databases">
        <authorList>
            <person name="Varghese N."/>
            <person name="Submissions S."/>
        </authorList>
    </citation>
    <scope>NUCLEOTIDE SEQUENCE [LARGE SCALE GENOMIC DNA]</scope>
    <source>
        <strain evidence="4">DSM 1565</strain>
    </source>
</reference>
<proteinExistence type="predicted"/>
<keyword evidence="1" id="KW-0812">Transmembrane</keyword>
<protein>
    <recommendedName>
        <fullName evidence="2">Urease accessory protein UreH-like transmembrane domain-containing protein</fullName>
    </recommendedName>
</protein>
<accession>A0A1I7N1J7</accession>